<keyword evidence="4 8" id="KW-1133">Transmembrane helix</keyword>
<name>A0ABV6S009_9GAMM</name>
<comment type="subcellular location">
    <subcellularLocation>
        <location evidence="1">Membrane</location>
        <topology evidence="1">Multi-pass membrane protein</topology>
    </subcellularLocation>
</comment>
<keyword evidence="11" id="KW-1185">Reference proteome</keyword>
<feature type="domain" description="Potassium channel" evidence="9">
    <location>
        <begin position="87"/>
        <end position="160"/>
    </location>
</feature>
<evidence type="ECO:0000256" key="6">
    <source>
        <dbReference type="ARBA" id="ARBA00023136"/>
    </source>
</evidence>
<evidence type="ECO:0000256" key="4">
    <source>
        <dbReference type="ARBA" id="ARBA00022989"/>
    </source>
</evidence>
<dbReference type="InterPro" id="IPR003280">
    <property type="entry name" value="2pore_dom_K_chnl"/>
</dbReference>
<keyword evidence="7 10" id="KW-0407">Ion channel</keyword>
<evidence type="ECO:0000313" key="10">
    <source>
        <dbReference type="EMBL" id="MFC0682562.1"/>
    </source>
</evidence>
<feature type="transmembrane region" description="Helical" evidence="8">
    <location>
        <begin position="143"/>
        <end position="163"/>
    </location>
</feature>
<gene>
    <name evidence="10" type="ORF">ACFFGH_32425</name>
</gene>
<organism evidence="10 11">
    <name type="scientific">Lysobacter korlensis</name>
    <dbReference type="NCBI Taxonomy" id="553636"/>
    <lineage>
        <taxon>Bacteria</taxon>
        <taxon>Pseudomonadati</taxon>
        <taxon>Pseudomonadota</taxon>
        <taxon>Gammaproteobacteria</taxon>
        <taxon>Lysobacterales</taxon>
        <taxon>Lysobacteraceae</taxon>
        <taxon>Lysobacter</taxon>
    </lineage>
</organism>
<dbReference type="Proteomes" id="UP001589896">
    <property type="component" value="Unassembled WGS sequence"/>
</dbReference>
<evidence type="ECO:0000256" key="1">
    <source>
        <dbReference type="ARBA" id="ARBA00004141"/>
    </source>
</evidence>
<evidence type="ECO:0000256" key="2">
    <source>
        <dbReference type="ARBA" id="ARBA00022448"/>
    </source>
</evidence>
<protein>
    <submittedName>
        <fullName evidence="10">Potassium channel family protein</fullName>
    </submittedName>
</protein>
<evidence type="ECO:0000259" key="9">
    <source>
        <dbReference type="Pfam" id="PF07885"/>
    </source>
</evidence>
<keyword evidence="6 8" id="KW-0472">Membrane</keyword>
<dbReference type="Gene3D" id="1.10.287.70">
    <property type="match status" value="1"/>
</dbReference>
<dbReference type="Pfam" id="PF07885">
    <property type="entry name" value="Ion_trans_2"/>
    <property type="match status" value="1"/>
</dbReference>
<sequence length="362" mass="39563">MVDGFAIGLGGVLVGLALLDVFLTVLYSRAGVGLLTPRLYRATWRLLRFVGGLAGERREAVLSFSGPVMMLLTVAMWFLLLLVGFSLLVWPALGDAIVKSSGPTPTDWWSAVYYAGYSLTTLGTGDLVPRTAAYRLLMVVKSLVGFSIITLAVTYFMAVYSSLVRRNTLAQMLHHLSGATGDAVQLLIRVERSGWLTGGKGGFMDVGLEVLGLLESHHSYPVLHYFRMRDPRYSMARMAVLVLQPLTLARSVLAASERENELAADASMLWGGGIDLLRQAGQSPLDRQALNGPDPADRSHFRLACRQLEDAGAQLVGDQSEAEEKYRALRGQWIGAASAFAELMGHRWEQVEPGHDRQPDSK</sequence>
<dbReference type="SUPFAM" id="SSF81324">
    <property type="entry name" value="Voltage-gated potassium channels"/>
    <property type="match status" value="1"/>
</dbReference>
<keyword evidence="5" id="KW-0406">Ion transport</keyword>
<dbReference type="GO" id="GO:0034220">
    <property type="term" value="P:monoatomic ion transmembrane transport"/>
    <property type="evidence" value="ECO:0007669"/>
    <property type="project" value="UniProtKB-KW"/>
</dbReference>
<proteinExistence type="predicted"/>
<dbReference type="PANTHER" id="PTHR11003:SF291">
    <property type="entry name" value="IP11374P"/>
    <property type="match status" value="1"/>
</dbReference>
<evidence type="ECO:0000256" key="7">
    <source>
        <dbReference type="ARBA" id="ARBA00023303"/>
    </source>
</evidence>
<evidence type="ECO:0000256" key="5">
    <source>
        <dbReference type="ARBA" id="ARBA00023065"/>
    </source>
</evidence>
<comment type="caution">
    <text evidence="10">The sequence shown here is derived from an EMBL/GenBank/DDBJ whole genome shotgun (WGS) entry which is preliminary data.</text>
</comment>
<dbReference type="RefSeq" id="WP_386676692.1">
    <property type="nucleotide sequence ID" value="NZ_JBHLTG010000015.1"/>
</dbReference>
<evidence type="ECO:0000313" key="11">
    <source>
        <dbReference type="Proteomes" id="UP001589896"/>
    </source>
</evidence>
<dbReference type="InterPro" id="IPR013099">
    <property type="entry name" value="K_chnl_dom"/>
</dbReference>
<accession>A0ABV6S009</accession>
<evidence type="ECO:0000256" key="3">
    <source>
        <dbReference type="ARBA" id="ARBA00022692"/>
    </source>
</evidence>
<feature type="transmembrane region" description="Helical" evidence="8">
    <location>
        <begin position="6"/>
        <end position="28"/>
    </location>
</feature>
<dbReference type="PANTHER" id="PTHR11003">
    <property type="entry name" value="POTASSIUM CHANNEL, SUBFAMILY K"/>
    <property type="match status" value="1"/>
</dbReference>
<keyword evidence="3 8" id="KW-0812">Transmembrane</keyword>
<evidence type="ECO:0000256" key="8">
    <source>
        <dbReference type="SAM" id="Phobius"/>
    </source>
</evidence>
<dbReference type="EMBL" id="JBHLTG010000015">
    <property type="protein sequence ID" value="MFC0682562.1"/>
    <property type="molecule type" value="Genomic_DNA"/>
</dbReference>
<keyword evidence="2" id="KW-0813">Transport</keyword>
<reference evidence="10 11" key="1">
    <citation type="submission" date="2024-09" db="EMBL/GenBank/DDBJ databases">
        <authorList>
            <person name="Sun Q."/>
            <person name="Mori K."/>
        </authorList>
    </citation>
    <scope>NUCLEOTIDE SEQUENCE [LARGE SCALE GENOMIC DNA]</scope>
    <source>
        <strain evidence="10 11">KCTC 23076</strain>
    </source>
</reference>
<feature type="transmembrane region" description="Helical" evidence="8">
    <location>
        <begin position="68"/>
        <end position="93"/>
    </location>
</feature>